<gene>
    <name evidence="1" type="ORF">FM125_09640</name>
</gene>
<evidence type="ECO:0000313" key="1">
    <source>
        <dbReference type="EMBL" id="SJN33685.1"/>
    </source>
</evidence>
<evidence type="ECO:0000313" key="2">
    <source>
        <dbReference type="Proteomes" id="UP000196230"/>
    </source>
</evidence>
<sequence>MGVASLGSVSKEFDLPPADPHDLRIEIGRLLDSPVMADSGLLITVDEIHTIATDELDQLAAITQHLIREGRNIALVMAGIPQAVDQLIADNAQRPRVSTFLRRAEMMVLGKVDEADVAESFLETARRAEREWSADVAAQCAKATRGYPFMIQLVGYHTWRAAGAERISHEHAERGIEVARRKIGQLVHAPALQDLSDVDKTILVAMAQDDGPSRSTDIAKRIGKNTNYVSVYKGRLERAGMIDVLPNGRLAFSTPELREYLVEHAAHFVMNPWTEGQSL</sequence>
<protein>
    <submittedName>
        <fullName evidence="1">COG family: RecA-superfamily ATPases implicated in signal transduction</fullName>
    </submittedName>
</protein>
<dbReference type="AlphaFoldDB" id="A0A1R4JPF8"/>
<accession>A0A1R4JPF8</accession>
<dbReference type="SUPFAM" id="SSF52540">
    <property type="entry name" value="P-loop containing nucleoside triphosphate hydrolases"/>
    <property type="match status" value="1"/>
</dbReference>
<name>A0A1R4JPF8_9MICC</name>
<proteinExistence type="predicted"/>
<dbReference type="EMBL" id="FUKP01000065">
    <property type="protein sequence ID" value="SJN33685.1"/>
    <property type="molecule type" value="Genomic_DNA"/>
</dbReference>
<dbReference type="InterPro" id="IPR027417">
    <property type="entry name" value="P-loop_NTPase"/>
</dbReference>
<dbReference type="Proteomes" id="UP000196230">
    <property type="component" value="Unassembled WGS sequence"/>
</dbReference>
<organism evidence="1 2">
    <name type="scientific">Micrococcus lylae</name>
    <dbReference type="NCBI Taxonomy" id="1273"/>
    <lineage>
        <taxon>Bacteria</taxon>
        <taxon>Bacillati</taxon>
        <taxon>Actinomycetota</taxon>
        <taxon>Actinomycetes</taxon>
        <taxon>Micrococcales</taxon>
        <taxon>Micrococcaceae</taxon>
        <taxon>Micrococcus</taxon>
    </lineage>
</organism>
<reference evidence="1 2" key="1">
    <citation type="submission" date="2017-02" db="EMBL/GenBank/DDBJ databases">
        <authorList>
            <person name="Peterson S.W."/>
        </authorList>
    </citation>
    <scope>NUCLEOTIDE SEQUENCE [LARGE SCALE GENOMIC DNA]</scope>
    <source>
        <strain evidence="1 2">2B3F</strain>
    </source>
</reference>